<dbReference type="GO" id="GO:0032259">
    <property type="term" value="P:methylation"/>
    <property type="evidence" value="ECO:0007669"/>
    <property type="project" value="UniProtKB-KW"/>
</dbReference>
<accession>A0ABY6YZ49</accession>
<proteinExistence type="predicted"/>
<dbReference type="Proteomes" id="UP001164803">
    <property type="component" value="Chromosome"/>
</dbReference>
<dbReference type="EMBL" id="CP104064">
    <property type="protein sequence ID" value="WAH35918.1"/>
    <property type="molecule type" value="Genomic_DNA"/>
</dbReference>
<gene>
    <name evidence="1" type="ORF">NZD86_16835</name>
</gene>
<keyword evidence="2" id="KW-1185">Reference proteome</keyword>
<keyword evidence="1" id="KW-0489">Methyltransferase</keyword>
<reference evidence="1" key="1">
    <citation type="submission" date="2022-08" db="EMBL/GenBank/DDBJ databases">
        <title>Alicyclobacillus dauci DSM2870, complete genome.</title>
        <authorList>
            <person name="Wang Q."/>
            <person name="Cai R."/>
            <person name="Wang Z."/>
        </authorList>
    </citation>
    <scope>NUCLEOTIDE SEQUENCE</scope>
    <source>
        <strain evidence="1">DSM 28700</strain>
    </source>
</reference>
<protein>
    <submittedName>
        <fullName evidence="1">Class I SAM-dependent methyltransferase</fullName>
    </submittedName>
</protein>
<dbReference type="GO" id="GO:0008168">
    <property type="term" value="F:methyltransferase activity"/>
    <property type="evidence" value="ECO:0007669"/>
    <property type="project" value="UniProtKB-KW"/>
</dbReference>
<dbReference type="RefSeq" id="WP_268043208.1">
    <property type="nucleotide sequence ID" value="NZ_CP104064.1"/>
</dbReference>
<evidence type="ECO:0000313" key="1">
    <source>
        <dbReference type="EMBL" id="WAH35918.1"/>
    </source>
</evidence>
<organism evidence="1 2">
    <name type="scientific">Alicyclobacillus dauci</name>
    <dbReference type="NCBI Taxonomy" id="1475485"/>
    <lineage>
        <taxon>Bacteria</taxon>
        <taxon>Bacillati</taxon>
        <taxon>Bacillota</taxon>
        <taxon>Bacilli</taxon>
        <taxon>Bacillales</taxon>
        <taxon>Alicyclobacillaceae</taxon>
        <taxon>Alicyclobacillus</taxon>
    </lineage>
</organism>
<name>A0ABY6YZ49_9BACL</name>
<sequence length="106" mass="12744">MSHYKWDYFKDVDGLRRARTLPLTECVADMKRWGLTCYVPTVLPNLPFADKQFDLTLSAHFLFTYAERLDYDFHIRTIKELARVTREEIRIFPTVDMDGNRYSWMI</sequence>
<keyword evidence="1" id="KW-0808">Transferase</keyword>
<evidence type="ECO:0000313" key="2">
    <source>
        <dbReference type="Proteomes" id="UP001164803"/>
    </source>
</evidence>